<evidence type="ECO:0000313" key="3">
    <source>
        <dbReference type="Proteomes" id="UP000469159"/>
    </source>
</evidence>
<protein>
    <recommendedName>
        <fullName evidence="1">Putative Flp pilus-assembly TadG-like N-terminal domain-containing protein</fullName>
    </recommendedName>
</protein>
<evidence type="ECO:0000259" key="1">
    <source>
        <dbReference type="Pfam" id="PF13400"/>
    </source>
</evidence>
<dbReference type="OrthoDB" id="7522752at2"/>
<reference evidence="2 3" key="1">
    <citation type="submission" date="2019-12" db="EMBL/GenBank/DDBJ databases">
        <title>Genomic-based taxomic classification of the family Erythrobacteraceae.</title>
        <authorList>
            <person name="Xu L."/>
        </authorList>
    </citation>
    <scope>NUCLEOTIDE SEQUENCE [LARGE SCALE GENOMIC DNA]</scope>
    <source>
        <strain evidence="2 3">MCCC 1K02066</strain>
    </source>
</reference>
<keyword evidence="3" id="KW-1185">Reference proteome</keyword>
<dbReference type="RefSeq" id="WP_160746064.1">
    <property type="nucleotide sequence ID" value="NZ_WTYK01000003.1"/>
</dbReference>
<proteinExistence type="predicted"/>
<dbReference type="InterPro" id="IPR036465">
    <property type="entry name" value="vWFA_dom_sf"/>
</dbReference>
<dbReference type="Pfam" id="PF13400">
    <property type="entry name" value="Tad"/>
    <property type="match status" value="1"/>
</dbReference>
<feature type="domain" description="Putative Flp pilus-assembly TadG-like N-terminal" evidence="1">
    <location>
        <begin position="16"/>
        <end position="60"/>
    </location>
</feature>
<dbReference type="SUPFAM" id="SSF53300">
    <property type="entry name" value="vWA-like"/>
    <property type="match status" value="1"/>
</dbReference>
<accession>A0A6I4URW7</accession>
<organism evidence="2 3">
    <name type="scientific">Croceibacterium soli</name>
    <dbReference type="NCBI Taxonomy" id="1739690"/>
    <lineage>
        <taxon>Bacteria</taxon>
        <taxon>Pseudomonadati</taxon>
        <taxon>Pseudomonadota</taxon>
        <taxon>Alphaproteobacteria</taxon>
        <taxon>Sphingomonadales</taxon>
        <taxon>Erythrobacteraceae</taxon>
        <taxon>Croceibacterium</taxon>
    </lineage>
</organism>
<dbReference type="Gene3D" id="3.40.50.410">
    <property type="entry name" value="von Willebrand factor, type A domain"/>
    <property type="match status" value="2"/>
</dbReference>
<evidence type="ECO:0000313" key="2">
    <source>
        <dbReference type="EMBL" id="MXP41196.1"/>
    </source>
</evidence>
<dbReference type="InterPro" id="IPR028087">
    <property type="entry name" value="Tad_N"/>
</dbReference>
<dbReference type="EMBL" id="WTYK01000003">
    <property type="protein sequence ID" value="MXP41196.1"/>
    <property type="molecule type" value="Genomic_DNA"/>
</dbReference>
<dbReference type="Proteomes" id="UP000469159">
    <property type="component" value="Unassembled WGS sequence"/>
</dbReference>
<sequence>MRIPGILQRLRDDTAGNALAICAAAILPLTAVIGSALDMSVAYMTRAKLQNACDAGVLAGRQFMQGTTFDSAVEAEAAKFFAFNFPEGTSGSTGIDFTVEQDADNRSQLVGSAEASVPTSLMRIFGYDAIPLEVSCDATRDMGHNDIVLVLDVTGSMNCPPGVAGSCGGVEQAGSRLGRLRNGAIGLYRALDSGDGSVTRYGIVPYSHTVNVARSLMNRDILVDQQYINGTWDYRICDTNGHQIWNCQNRSVDGPRPRTGVQTINGQQKYIDSLSFRRNGSKTVHISNSYWNNANGAYPGNRQGFRDSGMGCIEERPSVGTPTNQFQILTTVSRADVDTRAGNGGNQDHLQFGRYDPFVQRGQTQEGCPPEATRLRQYASEGAFQTAIDTATAFATGGTYHDIGMLWGARFVSRTGFFAGNNFNQGDNVTEIDDVPVNTHIVFMTDGMLDTGATLYSAYGVDTYQRRLGTSGSQNGRHIDRFDSVCETIRNMGVTVWVIALDVSDTDDIEPCATTSDHFFVSDGTDLEQVFERIGQGIGNLRLTR</sequence>
<name>A0A6I4URW7_9SPHN</name>
<gene>
    <name evidence="2" type="ORF">GRI75_06000</name>
</gene>
<dbReference type="AlphaFoldDB" id="A0A6I4URW7"/>
<comment type="caution">
    <text evidence="2">The sequence shown here is derived from an EMBL/GenBank/DDBJ whole genome shotgun (WGS) entry which is preliminary data.</text>
</comment>